<reference evidence="1" key="1">
    <citation type="submission" date="2022-07" db="EMBL/GenBank/DDBJ databases">
        <title>Phylogenomic reconstructions and comparative analyses of Kickxellomycotina fungi.</title>
        <authorList>
            <person name="Reynolds N.K."/>
            <person name="Stajich J.E."/>
            <person name="Barry K."/>
            <person name="Grigoriev I.V."/>
            <person name="Crous P."/>
            <person name="Smith M.E."/>
        </authorList>
    </citation>
    <scope>NUCLEOTIDE SEQUENCE</scope>
    <source>
        <strain evidence="1">BCRC 34297</strain>
    </source>
</reference>
<sequence>MSSKIQYEQLKASGLSFGEPRIHREGERKIGEVIPILYDGDVPVIITGTKKKGQRSTLFQDNFGKDKLVLNLDVDSSAAKSYNTICEFVEKKIKSGSLDSVVEGIKSMHAKVNRVKPLAVKEDKLFIPVTKDTRFFSIDGKEIETIRPSPSNPVSINGVVGIRISGLYVGPKSVKITLIAEIVMIGPKQVSEKIANLIDFIDDLTI</sequence>
<dbReference type="EMBL" id="JANBUH010000008">
    <property type="protein sequence ID" value="KAJ2757049.1"/>
    <property type="molecule type" value="Genomic_DNA"/>
</dbReference>
<protein>
    <submittedName>
        <fullName evidence="1">Uncharacterized protein</fullName>
    </submittedName>
</protein>
<proteinExistence type="predicted"/>
<gene>
    <name evidence="1" type="ORF">GGI19_000345</name>
</gene>
<name>A0A9W8LC99_9FUNG</name>
<comment type="caution">
    <text evidence="1">The sequence shown here is derived from an EMBL/GenBank/DDBJ whole genome shotgun (WGS) entry which is preliminary data.</text>
</comment>
<evidence type="ECO:0000313" key="2">
    <source>
        <dbReference type="Proteomes" id="UP001140011"/>
    </source>
</evidence>
<organism evidence="1 2">
    <name type="scientific">Coemansia pectinata</name>
    <dbReference type="NCBI Taxonomy" id="1052879"/>
    <lineage>
        <taxon>Eukaryota</taxon>
        <taxon>Fungi</taxon>
        <taxon>Fungi incertae sedis</taxon>
        <taxon>Zoopagomycota</taxon>
        <taxon>Kickxellomycotina</taxon>
        <taxon>Kickxellomycetes</taxon>
        <taxon>Kickxellales</taxon>
        <taxon>Kickxellaceae</taxon>
        <taxon>Coemansia</taxon>
    </lineage>
</organism>
<evidence type="ECO:0000313" key="1">
    <source>
        <dbReference type="EMBL" id="KAJ2757049.1"/>
    </source>
</evidence>
<accession>A0A9W8LC99</accession>
<dbReference type="OrthoDB" id="5588009at2759"/>
<keyword evidence="2" id="KW-1185">Reference proteome</keyword>
<dbReference type="Proteomes" id="UP001140011">
    <property type="component" value="Unassembled WGS sequence"/>
</dbReference>
<dbReference type="AlphaFoldDB" id="A0A9W8LC99"/>